<dbReference type="GO" id="GO:0006633">
    <property type="term" value="P:fatty acid biosynthetic process"/>
    <property type="evidence" value="ECO:0007669"/>
    <property type="project" value="UniProtKB-KW"/>
</dbReference>
<evidence type="ECO:0000256" key="21">
    <source>
        <dbReference type="ARBA" id="ARBA00077835"/>
    </source>
</evidence>
<evidence type="ECO:0000256" key="9">
    <source>
        <dbReference type="ARBA" id="ARBA00023027"/>
    </source>
</evidence>
<dbReference type="SMART" id="SM00822">
    <property type="entry name" value="PKS_KR"/>
    <property type="match status" value="1"/>
</dbReference>
<evidence type="ECO:0000256" key="4">
    <source>
        <dbReference type="ARBA" id="ARBA00012456"/>
    </source>
</evidence>
<evidence type="ECO:0000256" key="8">
    <source>
        <dbReference type="ARBA" id="ARBA00023002"/>
    </source>
</evidence>
<keyword evidence="10" id="KW-0443">Lipid metabolism</keyword>
<dbReference type="PRINTS" id="PR00080">
    <property type="entry name" value="SDRFAMILY"/>
</dbReference>
<dbReference type="NCBIfam" id="NF005559">
    <property type="entry name" value="PRK07231.1"/>
    <property type="match status" value="1"/>
</dbReference>
<comment type="pathway">
    <text evidence="13">Steroid biosynthesis; estrogen biosynthesis.</text>
</comment>
<dbReference type="InterPro" id="IPR002347">
    <property type="entry name" value="SDR_fam"/>
</dbReference>
<evidence type="ECO:0000256" key="6">
    <source>
        <dbReference type="ARBA" id="ARBA00022553"/>
    </source>
</evidence>
<comment type="subcellular location">
    <subcellularLocation>
        <location evidence="1">Mitochondrion matrix</location>
    </subcellularLocation>
</comment>
<dbReference type="PANTHER" id="PTHR24321">
    <property type="entry name" value="DEHYDROGENASES, SHORT CHAIN"/>
    <property type="match status" value="1"/>
</dbReference>
<dbReference type="GO" id="GO:0008210">
    <property type="term" value="P:estrogen metabolic process"/>
    <property type="evidence" value="ECO:0007669"/>
    <property type="project" value="UniProtKB-ARBA"/>
</dbReference>
<evidence type="ECO:0000256" key="18">
    <source>
        <dbReference type="ARBA" id="ARBA00065174"/>
    </source>
</evidence>
<dbReference type="Proteomes" id="UP000326759">
    <property type="component" value="Unassembled WGS sequence"/>
</dbReference>
<dbReference type="AlphaFoldDB" id="A0A5N5T0Z5"/>
<evidence type="ECO:0000256" key="15">
    <source>
        <dbReference type="ARBA" id="ARBA00050232"/>
    </source>
</evidence>
<keyword evidence="7" id="KW-0276">Fatty acid metabolism</keyword>
<name>A0A5N5T0Z5_9CRUS</name>
<dbReference type="Pfam" id="PF13561">
    <property type="entry name" value="adh_short_C2"/>
    <property type="match status" value="1"/>
</dbReference>
<evidence type="ECO:0000259" key="26">
    <source>
        <dbReference type="SMART" id="SM00822"/>
    </source>
</evidence>
<evidence type="ECO:0000256" key="19">
    <source>
        <dbReference type="ARBA" id="ARBA00066822"/>
    </source>
</evidence>
<comment type="pathway">
    <text evidence="2">Lipid metabolism.</text>
</comment>
<keyword evidence="6" id="KW-0597">Phosphoprotein</keyword>
<dbReference type="EC" id="1.1.1.n12" evidence="4"/>
<gene>
    <name evidence="27" type="ORF">Anas_09028</name>
</gene>
<evidence type="ECO:0000256" key="23">
    <source>
        <dbReference type="ARBA" id="ARBA00081936"/>
    </source>
</evidence>
<dbReference type="SUPFAM" id="SSF51735">
    <property type="entry name" value="NAD(P)-binding Rossmann-fold domains"/>
    <property type="match status" value="1"/>
</dbReference>
<dbReference type="InterPro" id="IPR036291">
    <property type="entry name" value="NAD(P)-bd_dom_sf"/>
</dbReference>
<evidence type="ECO:0000313" key="27">
    <source>
        <dbReference type="EMBL" id="KAB7499875.1"/>
    </source>
</evidence>
<organism evidence="27 28">
    <name type="scientific">Armadillidium nasatum</name>
    <dbReference type="NCBI Taxonomy" id="96803"/>
    <lineage>
        <taxon>Eukaryota</taxon>
        <taxon>Metazoa</taxon>
        <taxon>Ecdysozoa</taxon>
        <taxon>Arthropoda</taxon>
        <taxon>Crustacea</taxon>
        <taxon>Multicrustacea</taxon>
        <taxon>Malacostraca</taxon>
        <taxon>Eumalacostraca</taxon>
        <taxon>Peracarida</taxon>
        <taxon>Isopoda</taxon>
        <taxon>Oniscidea</taxon>
        <taxon>Crinocheta</taxon>
        <taxon>Armadillidiidae</taxon>
        <taxon>Armadillidium</taxon>
    </lineage>
</organism>
<keyword evidence="9" id="KW-0520">NAD</keyword>
<evidence type="ECO:0000256" key="24">
    <source>
        <dbReference type="ARBA" id="ARBA00083097"/>
    </source>
</evidence>
<comment type="caution">
    <text evidence="27">The sequence shown here is derived from an EMBL/GenBank/DDBJ whole genome shotgun (WGS) entry which is preliminary data.</text>
</comment>
<comment type="subunit">
    <text evidence="18">Heterotetramer with CBR4; contains two molecules of HSD17B8 and CBR4.</text>
</comment>
<sequence length="249" mass="26640">MVSLFGGRIALVTGAGGGIGQAISRILARDGARVVVTDINEKELRIQSSSLINPNDHLALHLNVSDSSSVKSVFQETKNHYGNYPVLLAQAAGITRDNFLKKLDEKQFTEVLDVNLKGTFLVQKELITHLEESGETGAVVNISSIVAKHGNMGQGNYAASKAGVEAFTKSTAKELGKNGIRVNCVLPGFIDTEMIKTVPENVMSMLLYVTPLKRMGKPEEVAEVVSFLLSDKSSFMTGACIEVTGGLSV</sequence>
<evidence type="ECO:0000256" key="14">
    <source>
        <dbReference type="ARBA" id="ARBA00049069"/>
    </source>
</evidence>
<evidence type="ECO:0000256" key="20">
    <source>
        <dbReference type="ARBA" id="ARBA00070911"/>
    </source>
</evidence>
<evidence type="ECO:0000256" key="1">
    <source>
        <dbReference type="ARBA" id="ARBA00004305"/>
    </source>
</evidence>
<keyword evidence="11" id="KW-0496">Mitochondrion</keyword>
<comment type="catalytic activity">
    <reaction evidence="14">
        <text>17beta-estradiol + NAD(+) = estrone + NADH + H(+)</text>
        <dbReference type="Rhea" id="RHEA:24612"/>
        <dbReference type="ChEBI" id="CHEBI:15378"/>
        <dbReference type="ChEBI" id="CHEBI:16469"/>
        <dbReference type="ChEBI" id="CHEBI:17263"/>
        <dbReference type="ChEBI" id="CHEBI:57540"/>
        <dbReference type="ChEBI" id="CHEBI:57945"/>
        <dbReference type="EC" id="1.1.1.62"/>
    </reaction>
    <physiologicalReaction direction="left-to-right" evidence="14">
        <dbReference type="Rhea" id="RHEA:24613"/>
    </physiologicalReaction>
    <physiologicalReaction direction="right-to-left" evidence="14">
        <dbReference type="Rhea" id="RHEA:24614"/>
    </physiologicalReaction>
</comment>
<dbReference type="OrthoDB" id="1888931at2759"/>
<evidence type="ECO:0000256" key="13">
    <source>
        <dbReference type="ARBA" id="ARBA00037929"/>
    </source>
</evidence>
<accession>A0A5N5T0Z5</accession>
<dbReference type="PANTHER" id="PTHR24321:SF8">
    <property type="entry name" value="ESTRADIOL 17-BETA-DEHYDROGENASE 8-RELATED"/>
    <property type="match status" value="1"/>
</dbReference>
<dbReference type="InterPro" id="IPR057326">
    <property type="entry name" value="KR_dom"/>
</dbReference>
<evidence type="ECO:0000256" key="5">
    <source>
        <dbReference type="ARBA" id="ARBA00022516"/>
    </source>
</evidence>
<dbReference type="PROSITE" id="PS00061">
    <property type="entry name" value="ADH_SHORT"/>
    <property type="match status" value="1"/>
</dbReference>
<evidence type="ECO:0000256" key="11">
    <source>
        <dbReference type="ARBA" id="ARBA00023128"/>
    </source>
</evidence>
<protein>
    <recommendedName>
        <fullName evidence="20">(3R)-3-hydroxyacyl-CoA dehydrogenase</fullName>
        <ecNumber evidence="19">1.1.1.239</ecNumber>
        <ecNumber evidence="4">1.1.1.n12</ecNumber>
    </recommendedName>
    <alternativeName>
        <fullName evidence="22">17-beta-hydroxysteroid dehydrogenase 8</fullName>
    </alternativeName>
    <alternativeName>
        <fullName evidence="21">3-ketoacyl-[acyl-carrier-protein] reductase alpha subunit</fullName>
    </alternativeName>
    <alternativeName>
        <fullName evidence="24">3-oxoacyl-[acyl-carrier-protein] reductase</fullName>
    </alternativeName>
    <alternativeName>
        <fullName evidence="25">Estradiol 17-beta-dehydrogenase 8</fullName>
    </alternativeName>
    <alternativeName>
        <fullName evidence="23">Testosterone 17-beta-dehydrogenase 8</fullName>
    </alternativeName>
</protein>
<evidence type="ECO:0000256" key="7">
    <source>
        <dbReference type="ARBA" id="ARBA00022832"/>
    </source>
</evidence>
<dbReference type="EC" id="1.1.1.239" evidence="19"/>
<evidence type="ECO:0000256" key="3">
    <source>
        <dbReference type="ARBA" id="ARBA00006484"/>
    </source>
</evidence>
<evidence type="ECO:0000256" key="25">
    <source>
        <dbReference type="ARBA" id="ARBA00083258"/>
    </source>
</evidence>
<dbReference type="FunFam" id="3.40.50.720:FF:000231">
    <property type="entry name" value="Estradiol 17-beta-dehydrogenase 8"/>
    <property type="match status" value="1"/>
</dbReference>
<reference evidence="27 28" key="1">
    <citation type="journal article" date="2019" name="PLoS Biol.">
        <title>Sex chromosomes control vertical transmission of feminizing Wolbachia symbionts in an isopod.</title>
        <authorList>
            <person name="Becking T."/>
            <person name="Chebbi M.A."/>
            <person name="Giraud I."/>
            <person name="Moumen B."/>
            <person name="Laverre T."/>
            <person name="Caubet Y."/>
            <person name="Peccoud J."/>
            <person name="Gilbert C."/>
            <person name="Cordaux R."/>
        </authorList>
    </citation>
    <scope>NUCLEOTIDE SEQUENCE [LARGE SCALE GENOMIC DNA]</scope>
    <source>
        <strain evidence="27">ANa2</strain>
        <tissue evidence="27">Whole body excluding digestive tract and cuticle</tissue>
    </source>
</reference>
<comment type="catalytic activity">
    <reaction evidence="17">
        <text>a (3R)-3-hydroxyacyl-CoA + NAD(+) = a 3-oxoacyl-CoA + NADH + H(+)</text>
        <dbReference type="Rhea" id="RHEA:32711"/>
        <dbReference type="ChEBI" id="CHEBI:15378"/>
        <dbReference type="ChEBI" id="CHEBI:57319"/>
        <dbReference type="ChEBI" id="CHEBI:57540"/>
        <dbReference type="ChEBI" id="CHEBI:57945"/>
        <dbReference type="ChEBI" id="CHEBI:90726"/>
        <dbReference type="EC" id="1.1.1.n12"/>
    </reaction>
    <physiologicalReaction direction="left-to-right" evidence="17">
        <dbReference type="Rhea" id="RHEA:32712"/>
    </physiologicalReaction>
</comment>
<evidence type="ECO:0000313" key="28">
    <source>
        <dbReference type="Proteomes" id="UP000326759"/>
    </source>
</evidence>
<dbReference type="NCBIfam" id="NF009466">
    <property type="entry name" value="PRK12826.1-2"/>
    <property type="match status" value="1"/>
</dbReference>
<keyword evidence="12" id="KW-0275">Fatty acid biosynthesis</keyword>
<keyword evidence="5" id="KW-0444">Lipid biosynthesis</keyword>
<evidence type="ECO:0000256" key="17">
    <source>
        <dbReference type="ARBA" id="ARBA00052680"/>
    </source>
</evidence>
<dbReference type="GO" id="GO:0004303">
    <property type="term" value="F:estradiol 17-beta-dehydrogenase [NAD(P)+] activity"/>
    <property type="evidence" value="ECO:0007669"/>
    <property type="project" value="UniProtKB-EC"/>
</dbReference>
<comment type="similarity">
    <text evidence="3">Belongs to the short-chain dehydrogenases/reductases (SDR) family.</text>
</comment>
<evidence type="ECO:0000256" key="10">
    <source>
        <dbReference type="ARBA" id="ARBA00023098"/>
    </source>
</evidence>
<keyword evidence="8" id="KW-0560">Oxidoreductase</keyword>
<dbReference type="GO" id="GO:0005759">
    <property type="term" value="C:mitochondrial matrix"/>
    <property type="evidence" value="ECO:0007669"/>
    <property type="project" value="UniProtKB-SubCell"/>
</dbReference>
<feature type="domain" description="Ketoreductase" evidence="26">
    <location>
        <begin position="8"/>
        <end position="192"/>
    </location>
</feature>
<evidence type="ECO:0000256" key="22">
    <source>
        <dbReference type="ARBA" id="ARBA00081419"/>
    </source>
</evidence>
<keyword evidence="28" id="KW-1185">Reference proteome</keyword>
<evidence type="ECO:0000256" key="16">
    <source>
        <dbReference type="ARBA" id="ARBA00050435"/>
    </source>
</evidence>
<dbReference type="InterPro" id="IPR020904">
    <property type="entry name" value="Sc_DH/Rdtase_CS"/>
</dbReference>
<dbReference type="EMBL" id="SEYY01016227">
    <property type="protein sequence ID" value="KAB7499875.1"/>
    <property type="molecule type" value="Genomic_DNA"/>
</dbReference>
<dbReference type="PRINTS" id="PR00081">
    <property type="entry name" value="GDHRDH"/>
</dbReference>
<evidence type="ECO:0000256" key="2">
    <source>
        <dbReference type="ARBA" id="ARBA00005189"/>
    </source>
</evidence>
<evidence type="ECO:0000256" key="12">
    <source>
        <dbReference type="ARBA" id="ARBA00023160"/>
    </source>
</evidence>
<proteinExistence type="inferred from homology"/>
<dbReference type="Gene3D" id="3.40.50.720">
    <property type="entry name" value="NAD(P)-binding Rossmann-like Domain"/>
    <property type="match status" value="1"/>
</dbReference>
<comment type="catalytic activity">
    <reaction evidence="16">
        <text>17beta-hydroxy-5alpha-androstan-3-one + NAD(+) = 5alpha-androstan-3,17-dione + NADH + H(+)</text>
        <dbReference type="Rhea" id="RHEA:41992"/>
        <dbReference type="ChEBI" id="CHEBI:15378"/>
        <dbReference type="ChEBI" id="CHEBI:15994"/>
        <dbReference type="ChEBI" id="CHEBI:16330"/>
        <dbReference type="ChEBI" id="CHEBI:57540"/>
        <dbReference type="ChEBI" id="CHEBI:57945"/>
    </reaction>
    <physiologicalReaction direction="left-to-right" evidence="16">
        <dbReference type="Rhea" id="RHEA:41993"/>
    </physiologicalReaction>
</comment>
<comment type="catalytic activity">
    <reaction evidence="15">
        <text>testosterone + NAD(+) = androst-4-ene-3,17-dione + NADH + H(+)</text>
        <dbReference type="Rhea" id="RHEA:14929"/>
        <dbReference type="ChEBI" id="CHEBI:15378"/>
        <dbReference type="ChEBI" id="CHEBI:16422"/>
        <dbReference type="ChEBI" id="CHEBI:17347"/>
        <dbReference type="ChEBI" id="CHEBI:57540"/>
        <dbReference type="ChEBI" id="CHEBI:57945"/>
        <dbReference type="EC" id="1.1.1.239"/>
    </reaction>
    <physiologicalReaction direction="left-to-right" evidence="15">
        <dbReference type="Rhea" id="RHEA:14930"/>
    </physiologicalReaction>
</comment>
<dbReference type="GO" id="GO:0047035">
    <property type="term" value="F:testosterone dehydrogenase (NAD+) activity"/>
    <property type="evidence" value="ECO:0007669"/>
    <property type="project" value="UniProtKB-EC"/>
</dbReference>